<protein>
    <submittedName>
        <fullName evidence="2">Uncharacterized protein</fullName>
    </submittedName>
</protein>
<dbReference type="EMBL" id="AOMA01000076">
    <property type="protein sequence ID" value="EMA40113.1"/>
    <property type="molecule type" value="Genomic_DNA"/>
</dbReference>
<evidence type="ECO:0000256" key="1">
    <source>
        <dbReference type="SAM" id="Coils"/>
    </source>
</evidence>
<comment type="caution">
    <text evidence="2">The sequence shown here is derived from an EMBL/GenBank/DDBJ whole genome shotgun (WGS) entry which is preliminary data.</text>
</comment>
<evidence type="ECO:0000313" key="2">
    <source>
        <dbReference type="EMBL" id="EMA40113.1"/>
    </source>
</evidence>
<gene>
    <name evidence="2" type="ORF">C446_07549</name>
</gene>
<accession>M0M3X9</accession>
<reference evidence="2 3" key="1">
    <citation type="journal article" date="2014" name="PLoS Genet.">
        <title>Phylogenetically driven sequencing of extremely halophilic archaea reveals strategies for static and dynamic osmo-response.</title>
        <authorList>
            <person name="Becker E.A."/>
            <person name="Seitzer P.M."/>
            <person name="Tritt A."/>
            <person name="Larsen D."/>
            <person name="Krusor M."/>
            <person name="Yao A.I."/>
            <person name="Wu D."/>
            <person name="Madern D."/>
            <person name="Eisen J.A."/>
            <person name="Darling A.E."/>
            <person name="Facciotti M.T."/>
        </authorList>
    </citation>
    <scope>NUCLEOTIDE SEQUENCE [LARGE SCALE GENOMIC DNA]</scope>
    <source>
        <strain evidence="2 3">JCM 10879</strain>
    </source>
</reference>
<organism evidence="2 3">
    <name type="scientific">Halobiforma nitratireducens JCM 10879</name>
    <dbReference type="NCBI Taxonomy" id="1227454"/>
    <lineage>
        <taxon>Archaea</taxon>
        <taxon>Methanobacteriati</taxon>
        <taxon>Methanobacteriota</taxon>
        <taxon>Stenosarchaea group</taxon>
        <taxon>Halobacteria</taxon>
        <taxon>Halobacteriales</taxon>
        <taxon>Natrialbaceae</taxon>
        <taxon>Halobiforma</taxon>
    </lineage>
</organism>
<dbReference type="OrthoDB" id="383723at2157"/>
<name>M0M3X9_9EURY</name>
<sequence length="169" mass="20084">MSKRKTILIHQDNEEWVENAVDNFSGLVNRLLREERKAMEMSAEEQLQEQLNEIQEDLAEQKQTLEEKQEEKQKIENRLKNLNEAQKEREEEVIMMVERLYQNNTNPNRWVQMFKNKALVGDPNDLFEFIVEETELLHNTGDKVVLNATEDPSDEINEVRSWVQEQQGN</sequence>
<evidence type="ECO:0000313" key="3">
    <source>
        <dbReference type="Proteomes" id="UP000011607"/>
    </source>
</evidence>
<dbReference type="AlphaFoldDB" id="M0M3X9"/>
<keyword evidence="3" id="KW-1185">Reference proteome</keyword>
<dbReference type="Proteomes" id="UP000011607">
    <property type="component" value="Unassembled WGS sequence"/>
</dbReference>
<feature type="coiled-coil region" evidence="1">
    <location>
        <begin position="29"/>
        <end position="92"/>
    </location>
</feature>
<proteinExistence type="predicted"/>
<dbReference type="RefSeq" id="WP_006672445.1">
    <property type="nucleotide sequence ID" value="NZ_AOMA01000076.1"/>
</dbReference>
<keyword evidence="1" id="KW-0175">Coiled coil</keyword>